<protein>
    <submittedName>
        <fullName evidence="3">Cell division protein FtsA</fullName>
    </submittedName>
</protein>
<dbReference type="SMART" id="SM00842">
    <property type="entry name" value="FtsA"/>
    <property type="match status" value="1"/>
</dbReference>
<feature type="compositionally biased region" description="Basic and acidic residues" evidence="1">
    <location>
        <begin position="444"/>
        <end position="464"/>
    </location>
</feature>
<reference evidence="4" key="1">
    <citation type="journal article" date="2013" name="Genome">
        <title>Draft Genome Sequences of Porphyromonas crevioricanis JCM 15906T and Porphyromonas cansulci JCM 13913T Isolated from a Canine Oral Cavity.</title>
        <authorList>
            <person name="Sakamoto M."/>
            <person name="Tanaka N."/>
            <person name="Shiwa Y."/>
            <person name="Yoshikawa H."/>
            <person name="Ohkuma M."/>
        </authorList>
    </citation>
    <scope>NUCLEOTIDE SEQUENCE [LARGE SCALE GENOMIC DNA]</scope>
    <source>
        <strain evidence="4">JCM 15906</strain>
    </source>
</reference>
<dbReference type="PANTHER" id="PTHR32432">
    <property type="entry name" value="CELL DIVISION PROTEIN FTSA-RELATED"/>
    <property type="match status" value="1"/>
</dbReference>
<gene>
    <name evidence="3" type="ORF">PORCRE_482</name>
</gene>
<dbReference type="GO" id="GO:0051301">
    <property type="term" value="P:cell division"/>
    <property type="evidence" value="ECO:0007669"/>
    <property type="project" value="UniProtKB-KW"/>
</dbReference>
<evidence type="ECO:0000313" key="4">
    <source>
        <dbReference type="Proteomes" id="UP000018031"/>
    </source>
</evidence>
<keyword evidence="3" id="KW-0132">Cell division</keyword>
<keyword evidence="3" id="KW-0131">Cell cycle</keyword>
<comment type="caution">
    <text evidence="3">The sequence shown here is derived from an EMBL/GenBank/DDBJ whole genome shotgun (WGS) entry which is preliminary data.</text>
</comment>
<dbReference type="Pfam" id="PF14450">
    <property type="entry name" value="FtsA"/>
    <property type="match status" value="1"/>
</dbReference>
<dbReference type="Gene3D" id="3.30.420.40">
    <property type="match status" value="1"/>
</dbReference>
<reference evidence="3 4" key="2">
    <citation type="journal article" date="2013" name="Genome Announc.">
        <title>Draft Genome Sequences of Porphyromonas crevioricanis JCM 15906T and Porphyromonas cansulci JCM 13913T Isolated from a Canine Oral Cavity.</title>
        <authorList>
            <person name="Sakamoto M."/>
            <person name="Tanaka N."/>
            <person name="Shiwa Y."/>
            <person name="Yoshikawa H."/>
            <person name="Ohkuma M."/>
        </authorList>
    </citation>
    <scope>NUCLEOTIDE SEQUENCE [LARGE SCALE GENOMIC DNA]</scope>
    <source>
        <strain evidence="3 4">JCM 15906</strain>
    </source>
</reference>
<dbReference type="InterPro" id="IPR050696">
    <property type="entry name" value="FtsA/MreB"/>
</dbReference>
<dbReference type="EMBL" id="BAOU01000012">
    <property type="protein sequence ID" value="GAD04786.1"/>
    <property type="molecule type" value="Genomic_DNA"/>
</dbReference>
<dbReference type="SUPFAM" id="SSF53067">
    <property type="entry name" value="Actin-like ATPase domain"/>
    <property type="match status" value="2"/>
</dbReference>
<evidence type="ECO:0000313" key="3">
    <source>
        <dbReference type="EMBL" id="GAD04786.1"/>
    </source>
</evidence>
<dbReference type="AlphaFoldDB" id="T1CGH7"/>
<dbReference type="PANTHER" id="PTHR32432:SF4">
    <property type="entry name" value="CELL DIVISION PROTEIN FTSA"/>
    <property type="match status" value="1"/>
</dbReference>
<name>T1CGH7_9PORP</name>
<proteinExistence type="predicted"/>
<accession>T1CGH7</accession>
<feature type="domain" description="SHS2" evidence="2">
    <location>
        <begin position="20"/>
        <end position="208"/>
    </location>
</feature>
<organism evidence="3 4">
    <name type="scientific">Porphyromonas crevioricanis JCM 15906</name>
    <dbReference type="NCBI Taxonomy" id="1305617"/>
    <lineage>
        <taxon>Bacteria</taxon>
        <taxon>Pseudomonadati</taxon>
        <taxon>Bacteroidota</taxon>
        <taxon>Bacteroidia</taxon>
        <taxon>Bacteroidales</taxon>
        <taxon>Porphyromonadaceae</taxon>
        <taxon>Porphyromonas</taxon>
    </lineage>
</organism>
<dbReference type="InterPro" id="IPR043129">
    <property type="entry name" value="ATPase_NBD"/>
</dbReference>
<dbReference type="Proteomes" id="UP000018031">
    <property type="component" value="Unassembled WGS sequence"/>
</dbReference>
<evidence type="ECO:0000256" key="1">
    <source>
        <dbReference type="SAM" id="MobiDB-lite"/>
    </source>
</evidence>
<evidence type="ECO:0000259" key="2">
    <source>
        <dbReference type="SMART" id="SM00842"/>
    </source>
</evidence>
<feature type="region of interest" description="Disordered" evidence="1">
    <location>
        <begin position="409"/>
        <end position="464"/>
    </location>
</feature>
<sequence length="496" mass="54697">MVYDINEKQQYSTMNMHDIMAVIDLGSASSVGMLGYKDADNVVHPTAFVEEPSLGNIRHGYVYNVDGTAALIKRIVTALDKNLEENLTISQVYVGVGAQSLSTTEYIVSRSFPEEIIISEELIQEFTEEVERVYTEGRETLMITAPFFIVNGMQALRPQGMPCREIEAVFQIVSARSSIKRNVQLAVEKAGLGFAGLLVSPIALAEVTLSAEERILGCSQIDLGAGCTSVCIYKSGTLAMLQVLPMGGANVTMDLTSLRLVEADAEALKLDSASMNIENDKEKTLSIKVPDRQTERVIKYYDIGKLTAARMKEILANIVNIIKISNLQNTLDAGMQVGGGGAQLDGFIDYLTKELQAVNPIQLRHDLISWDLDEALRPKLYTAIGLLRMANMACTTNKRPWSEYVDETLQKSERTETDDLATDPWSRKGENADVISSGITIEHNSNEKNEEKKGSLKKKKSEEKKTSKIGAIFGDKINRLFDFLGDGDETDNNTKN</sequence>
<dbReference type="InterPro" id="IPR003494">
    <property type="entry name" value="SHS2_FtsA"/>
</dbReference>
<dbReference type="GO" id="GO:0032153">
    <property type="term" value="C:cell division site"/>
    <property type="evidence" value="ECO:0007669"/>
    <property type="project" value="TreeGrafter"/>
</dbReference>
<dbReference type="GO" id="GO:0009898">
    <property type="term" value="C:cytoplasmic side of plasma membrane"/>
    <property type="evidence" value="ECO:0007669"/>
    <property type="project" value="TreeGrafter"/>
</dbReference>